<protein>
    <submittedName>
        <fullName evidence="5">Putative transcriptional regulator</fullName>
    </submittedName>
</protein>
<keyword evidence="1" id="KW-0805">Transcription regulation</keyword>
<dbReference type="EMBL" id="JMIY01000004">
    <property type="protein sequence ID" value="KCZ71801.1"/>
    <property type="molecule type" value="Genomic_DNA"/>
</dbReference>
<dbReference type="PANTHER" id="PTHR43132:SF2">
    <property type="entry name" value="ARSENICAL RESISTANCE OPERON REPRESSOR ARSR-RELATED"/>
    <property type="match status" value="1"/>
</dbReference>
<organism evidence="5 6">
    <name type="scientific">Candidatus Methanoperedens nitratireducens</name>
    <dbReference type="NCBI Taxonomy" id="1392998"/>
    <lineage>
        <taxon>Archaea</taxon>
        <taxon>Methanobacteriati</taxon>
        <taxon>Methanobacteriota</taxon>
        <taxon>Stenosarchaea group</taxon>
        <taxon>Methanomicrobia</taxon>
        <taxon>Methanosarcinales</taxon>
        <taxon>ANME-2 cluster</taxon>
        <taxon>Candidatus Methanoperedentaceae</taxon>
        <taxon>Candidatus Methanoperedens</taxon>
    </lineage>
</organism>
<gene>
    <name evidence="5" type="ORF">ANME2D_01856</name>
</gene>
<evidence type="ECO:0000259" key="4">
    <source>
        <dbReference type="PROSITE" id="PS50987"/>
    </source>
</evidence>
<dbReference type="InterPro" id="IPR051011">
    <property type="entry name" value="Metal_resp_trans_reg"/>
</dbReference>
<reference evidence="5 6" key="1">
    <citation type="journal article" date="2013" name="Nature">
        <title>Anaerobic oxidation of methane coupled to nitrate reduction in a novel archaeal lineage.</title>
        <authorList>
            <person name="Haroon M.F."/>
            <person name="Hu S."/>
            <person name="Shi Y."/>
            <person name="Imelfort M."/>
            <person name="Keller J."/>
            <person name="Hugenholtz P."/>
            <person name="Yuan Z."/>
            <person name="Tyson G.W."/>
        </authorList>
    </citation>
    <scope>NUCLEOTIDE SEQUENCE [LARGE SCALE GENOMIC DNA]</scope>
    <source>
        <strain evidence="5 6">ANME-2d</strain>
    </source>
</reference>
<dbReference type="PANTHER" id="PTHR43132">
    <property type="entry name" value="ARSENICAL RESISTANCE OPERON REPRESSOR ARSR-RELATED"/>
    <property type="match status" value="1"/>
</dbReference>
<evidence type="ECO:0000256" key="3">
    <source>
        <dbReference type="ARBA" id="ARBA00023163"/>
    </source>
</evidence>
<evidence type="ECO:0000313" key="6">
    <source>
        <dbReference type="Proteomes" id="UP000027153"/>
    </source>
</evidence>
<dbReference type="Proteomes" id="UP000027153">
    <property type="component" value="Unassembled WGS sequence"/>
</dbReference>
<proteinExistence type="predicted"/>
<dbReference type="InterPro" id="IPR036388">
    <property type="entry name" value="WH-like_DNA-bd_sf"/>
</dbReference>
<accession>A0A062UXU9</accession>
<dbReference type="AlphaFoldDB" id="A0A062UXU9"/>
<evidence type="ECO:0000256" key="1">
    <source>
        <dbReference type="ARBA" id="ARBA00023015"/>
    </source>
</evidence>
<dbReference type="Pfam" id="PF01022">
    <property type="entry name" value="HTH_5"/>
    <property type="match status" value="1"/>
</dbReference>
<dbReference type="InterPro" id="IPR036390">
    <property type="entry name" value="WH_DNA-bd_sf"/>
</dbReference>
<dbReference type="PRINTS" id="PR00778">
    <property type="entry name" value="HTHARSR"/>
</dbReference>
<dbReference type="PROSITE" id="PS50987">
    <property type="entry name" value="HTH_ARSR_2"/>
    <property type="match status" value="1"/>
</dbReference>
<dbReference type="NCBIfam" id="NF033788">
    <property type="entry name" value="HTH_metalloreg"/>
    <property type="match status" value="1"/>
</dbReference>
<name>A0A062UXU9_9EURY</name>
<keyword evidence="6" id="KW-1185">Reference proteome</keyword>
<keyword evidence="2" id="KW-0238">DNA-binding</keyword>
<dbReference type="GO" id="GO:0003677">
    <property type="term" value="F:DNA binding"/>
    <property type="evidence" value="ECO:0007669"/>
    <property type="project" value="UniProtKB-KW"/>
</dbReference>
<dbReference type="GO" id="GO:0003700">
    <property type="term" value="F:DNA-binding transcription factor activity"/>
    <property type="evidence" value="ECO:0007669"/>
    <property type="project" value="InterPro"/>
</dbReference>
<feature type="domain" description="HTH arsR-type" evidence="4">
    <location>
        <begin position="28"/>
        <end position="120"/>
    </location>
</feature>
<dbReference type="OrthoDB" id="46231at2157"/>
<evidence type="ECO:0000313" key="5">
    <source>
        <dbReference type="EMBL" id="KCZ71801.1"/>
    </source>
</evidence>
<evidence type="ECO:0000256" key="2">
    <source>
        <dbReference type="ARBA" id="ARBA00023125"/>
    </source>
</evidence>
<dbReference type="RefSeq" id="WP_052368744.1">
    <property type="nucleotide sequence ID" value="NZ_JMIY01000004.1"/>
</dbReference>
<dbReference type="SMART" id="SM00418">
    <property type="entry name" value="HTH_ARSR"/>
    <property type="match status" value="1"/>
</dbReference>
<dbReference type="InterPro" id="IPR001845">
    <property type="entry name" value="HTH_ArsR_DNA-bd_dom"/>
</dbReference>
<dbReference type="SUPFAM" id="SSF46785">
    <property type="entry name" value="Winged helix' DNA-binding domain"/>
    <property type="match status" value="1"/>
</dbReference>
<dbReference type="CDD" id="cd00090">
    <property type="entry name" value="HTH_ARSR"/>
    <property type="match status" value="1"/>
</dbReference>
<sequence>MRQVRCCPADCAVKSDWEEELKTETDFLKTAKFREASTILRVLSHPSRLQIVMLLLNRDHCVCELVNILKERQNLISYNLGILKKYKVIDSYNRSKNKFYKLNDNAIGIIRLIKENLIDK</sequence>
<dbReference type="Gene3D" id="1.10.10.10">
    <property type="entry name" value="Winged helix-like DNA-binding domain superfamily/Winged helix DNA-binding domain"/>
    <property type="match status" value="1"/>
</dbReference>
<keyword evidence="3" id="KW-0804">Transcription</keyword>
<dbReference type="InterPro" id="IPR011991">
    <property type="entry name" value="ArsR-like_HTH"/>
</dbReference>
<comment type="caution">
    <text evidence="5">The sequence shown here is derived from an EMBL/GenBank/DDBJ whole genome shotgun (WGS) entry which is preliminary data.</text>
</comment>